<dbReference type="InterPro" id="IPR006076">
    <property type="entry name" value="FAD-dep_OxRdtase"/>
</dbReference>
<comment type="caution">
    <text evidence="6">The sequence shown here is derived from an EMBL/GenBank/DDBJ whole genome shotgun (WGS) entry which is preliminary data.</text>
</comment>
<gene>
    <name evidence="6" type="primary">solA</name>
    <name evidence="6" type="ORF">GCM10022247_33240</name>
</gene>
<evidence type="ECO:0000256" key="4">
    <source>
        <dbReference type="ARBA" id="ARBA00023002"/>
    </source>
</evidence>
<comment type="cofactor">
    <cofactor evidence="1">
        <name>FAD</name>
        <dbReference type="ChEBI" id="CHEBI:57692"/>
    </cofactor>
</comment>
<keyword evidence="3" id="KW-0274">FAD</keyword>
<feature type="domain" description="FAD dependent oxidoreductase" evidence="5">
    <location>
        <begin position="3"/>
        <end position="356"/>
    </location>
</feature>
<proteinExistence type="predicted"/>
<dbReference type="PANTHER" id="PTHR10961:SF7">
    <property type="entry name" value="FAD DEPENDENT OXIDOREDUCTASE DOMAIN-CONTAINING PROTEIN"/>
    <property type="match status" value="1"/>
</dbReference>
<accession>A0ABP7S9R1</accession>
<dbReference type="SUPFAM" id="SSF54373">
    <property type="entry name" value="FAD-linked reductases, C-terminal domain"/>
    <property type="match status" value="1"/>
</dbReference>
<dbReference type="InterPro" id="IPR036188">
    <property type="entry name" value="FAD/NAD-bd_sf"/>
</dbReference>
<evidence type="ECO:0000256" key="2">
    <source>
        <dbReference type="ARBA" id="ARBA00022630"/>
    </source>
</evidence>
<dbReference type="Proteomes" id="UP001501747">
    <property type="component" value="Unassembled WGS sequence"/>
</dbReference>
<keyword evidence="7" id="KW-1185">Reference proteome</keyword>
<keyword evidence="4" id="KW-0560">Oxidoreductase</keyword>
<name>A0ABP7S9R1_9PSEU</name>
<dbReference type="Gene3D" id="3.30.9.10">
    <property type="entry name" value="D-Amino Acid Oxidase, subunit A, domain 2"/>
    <property type="match status" value="1"/>
</dbReference>
<reference evidence="7" key="1">
    <citation type="journal article" date="2019" name="Int. J. Syst. Evol. Microbiol.">
        <title>The Global Catalogue of Microorganisms (GCM) 10K type strain sequencing project: providing services to taxonomists for standard genome sequencing and annotation.</title>
        <authorList>
            <consortium name="The Broad Institute Genomics Platform"/>
            <consortium name="The Broad Institute Genome Sequencing Center for Infectious Disease"/>
            <person name="Wu L."/>
            <person name="Ma J."/>
        </authorList>
    </citation>
    <scope>NUCLEOTIDE SEQUENCE [LARGE SCALE GENOMIC DNA]</scope>
    <source>
        <strain evidence="7">JCM 17342</strain>
    </source>
</reference>
<dbReference type="Gene3D" id="3.50.50.60">
    <property type="entry name" value="FAD/NAD(P)-binding domain"/>
    <property type="match status" value="1"/>
</dbReference>
<protein>
    <submittedName>
        <fullName evidence="6">N-methyl-L-tryptophan oxidase</fullName>
    </submittedName>
</protein>
<dbReference type="InterPro" id="IPR045170">
    <property type="entry name" value="MTOX"/>
</dbReference>
<evidence type="ECO:0000259" key="5">
    <source>
        <dbReference type="Pfam" id="PF01266"/>
    </source>
</evidence>
<evidence type="ECO:0000313" key="6">
    <source>
        <dbReference type="EMBL" id="GAA4008385.1"/>
    </source>
</evidence>
<dbReference type="SUPFAM" id="SSF51905">
    <property type="entry name" value="FAD/NAD(P)-binding domain"/>
    <property type="match status" value="1"/>
</dbReference>
<dbReference type="Pfam" id="PF01266">
    <property type="entry name" value="DAO"/>
    <property type="match status" value="1"/>
</dbReference>
<dbReference type="RefSeq" id="WP_344875648.1">
    <property type="nucleotide sequence ID" value="NZ_BAABAL010000009.1"/>
</dbReference>
<dbReference type="PANTHER" id="PTHR10961">
    <property type="entry name" value="PEROXISOMAL SARCOSINE OXIDASE"/>
    <property type="match status" value="1"/>
</dbReference>
<dbReference type="NCBIfam" id="NF008425">
    <property type="entry name" value="PRK11259.1"/>
    <property type="match status" value="1"/>
</dbReference>
<evidence type="ECO:0000256" key="1">
    <source>
        <dbReference type="ARBA" id="ARBA00001974"/>
    </source>
</evidence>
<evidence type="ECO:0000313" key="7">
    <source>
        <dbReference type="Proteomes" id="UP001501747"/>
    </source>
</evidence>
<evidence type="ECO:0000256" key="3">
    <source>
        <dbReference type="ARBA" id="ARBA00022827"/>
    </source>
</evidence>
<keyword evidence="2" id="KW-0285">Flavoprotein</keyword>
<dbReference type="PROSITE" id="PS00895">
    <property type="entry name" value="3_HYDROXYISOBUT_DH"/>
    <property type="match status" value="1"/>
</dbReference>
<organism evidence="6 7">
    <name type="scientific">Allokutzneria multivorans</name>
    <dbReference type="NCBI Taxonomy" id="1142134"/>
    <lineage>
        <taxon>Bacteria</taxon>
        <taxon>Bacillati</taxon>
        <taxon>Actinomycetota</taxon>
        <taxon>Actinomycetes</taxon>
        <taxon>Pseudonocardiales</taxon>
        <taxon>Pseudonocardiaceae</taxon>
        <taxon>Allokutzneria</taxon>
    </lineage>
</organism>
<sequence>MYDVIVVGLGGMGSAAAHHLADRGARVLGLERFGPAHNKGSSHGGSRIVRQSYFEDPAYVPLLLRAYELWEKLERDTGREILSLTGGVMVGPPTSKTVAGSRLSAEKWDLPHEMLDATEVRKRFPTLNPLPDEVALFEERAGFVRPEETVTAHLQLAAAKADIRFEEPMLHYESTSDGVRVITAKGTYEAGELVICPGAWAPELLADLNVPFAIERQIQFWFEPTGGVERFDQSHHPIYIWEDAAGVQVYGFPAHDGPSGGAKVAFFRKGVLCTPETIERTVHQHEIDAMAGHMEKCIPALPGRFLRAATCMYTTTPDEHFVIARHPEHERVTVACGFSGHGFKFVPVVGEILADLALTGRTEHPIALFDPRRSFA</sequence>
<dbReference type="EMBL" id="BAABAL010000009">
    <property type="protein sequence ID" value="GAA4008385.1"/>
    <property type="molecule type" value="Genomic_DNA"/>
</dbReference>
<dbReference type="InterPro" id="IPR002204">
    <property type="entry name" value="3-OH-isobutyrate_DH-rel_CS"/>
</dbReference>